<reference evidence="1 2" key="1">
    <citation type="submission" date="2020-04" db="EMBL/GenBank/DDBJ databases">
        <title>MicrobeNet Type strains.</title>
        <authorList>
            <person name="Nicholson A.C."/>
        </authorList>
    </citation>
    <scope>NUCLEOTIDE SEQUENCE [LARGE SCALE GENOMIC DNA]</scope>
    <source>
        <strain evidence="1 2">ATCC BAA-788</strain>
    </source>
</reference>
<dbReference type="EMBL" id="JAAXOX010000014">
    <property type="protein sequence ID" value="NKY24405.1"/>
    <property type="molecule type" value="Genomic_DNA"/>
</dbReference>
<protein>
    <submittedName>
        <fullName evidence="1">Uncharacterized protein</fullName>
    </submittedName>
</protein>
<dbReference type="Proteomes" id="UP000581206">
    <property type="component" value="Unassembled WGS sequence"/>
</dbReference>
<evidence type="ECO:0000313" key="1">
    <source>
        <dbReference type="EMBL" id="NKY24405.1"/>
    </source>
</evidence>
<organism evidence="1 2">
    <name type="scientific">Cellulomonas denverensis</name>
    <dbReference type="NCBI Taxonomy" id="264297"/>
    <lineage>
        <taxon>Bacteria</taxon>
        <taxon>Bacillati</taxon>
        <taxon>Actinomycetota</taxon>
        <taxon>Actinomycetes</taxon>
        <taxon>Micrococcales</taxon>
        <taxon>Cellulomonadaceae</taxon>
        <taxon>Cellulomonas</taxon>
    </lineage>
</organism>
<dbReference type="RefSeq" id="WP_168631519.1">
    <property type="nucleotide sequence ID" value="NZ_BONL01000019.1"/>
</dbReference>
<evidence type="ECO:0000313" key="2">
    <source>
        <dbReference type="Proteomes" id="UP000581206"/>
    </source>
</evidence>
<name>A0A7X6KY90_9CELL</name>
<sequence>MTTSTAPGPWPACPTCGSTRRRCRRPSGHDAPEWHAARLALWEALDDETKARLERIVDRPIVRVEPTPGDEHRYAMWCEHCTGTYSNTVKTDVQQAAARHRDLHRNGALEVTR</sequence>
<comment type="caution">
    <text evidence="1">The sequence shown here is derived from an EMBL/GenBank/DDBJ whole genome shotgun (WGS) entry which is preliminary data.</text>
</comment>
<dbReference type="AlphaFoldDB" id="A0A7X6KY90"/>
<gene>
    <name evidence="1" type="ORF">HGA03_17225</name>
</gene>
<keyword evidence="2" id="KW-1185">Reference proteome</keyword>
<proteinExistence type="predicted"/>
<accession>A0A7X6KY90</accession>